<keyword evidence="8 9" id="KW-0407">Ion channel</keyword>
<evidence type="ECO:0000256" key="6">
    <source>
        <dbReference type="ARBA" id="ARBA00023065"/>
    </source>
</evidence>
<keyword evidence="11" id="KW-1185">Reference proteome</keyword>
<dbReference type="GO" id="GO:0034220">
    <property type="term" value="P:monoatomic ion transmembrane transport"/>
    <property type="evidence" value="ECO:0007669"/>
    <property type="project" value="UniProtKB-KW"/>
</dbReference>
<keyword evidence="7 9" id="KW-0472">Membrane</keyword>
<organism evidence="10 11">
    <name type="scientific">Mytilus galloprovincialis</name>
    <name type="common">Mediterranean mussel</name>
    <dbReference type="NCBI Taxonomy" id="29158"/>
    <lineage>
        <taxon>Eukaryota</taxon>
        <taxon>Metazoa</taxon>
        <taxon>Spiralia</taxon>
        <taxon>Lophotrochozoa</taxon>
        <taxon>Mollusca</taxon>
        <taxon>Bivalvia</taxon>
        <taxon>Autobranchia</taxon>
        <taxon>Pteriomorphia</taxon>
        <taxon>Mytilida</taxon>
        <taxon>Mytiloidea</taxon>
        <taxon>Mytilidae</taxon>
        <taxon>Mytilinae</taxon>
        <taxon>Mytilus</taxon>
    </lineage>
</organism>
<evidence type="ECO:0000256" key="1">
    <source>
        <dbReference type="ARBA" id="ARBA00004651"/>
    </source>
</evidence>
<dbReference type="Proteomes" id="UP000596742">
    <property type="component" value="Unassembled WGS sequence"/>
</dbReference>
<keyword evidence="4 9" id="KW-0812">Transmembrane</keyword>
<proteinExistence type="inferred from homology"/>
<comment type="subcellular location">
    <subcellularLocation>
        <location evidence="1 9">Cell membrane</location>
        <topology evidence="1 9">Multi-pass membrane protein</topology>
    </subcellularLocation>
</comment>
<dbReference type="PRINTS" id="PR01262">
    <property type="entry name" value="INNEXIN"/>
</dbReference>
<feature type="non-terminal residue" evidence="10">
    <location>
        <position position="836"/>
    </location>
</feature>
<feature type="transmembrane region" description="Helical" evidence="9">
    <location>
        <begin position="218"/>
        <end position="241"/>
    </location>
</feature>
<evidence type="ECO:0000256" key="5">
    <source>
        <dbReference type="ARBA" id="ARBA00022989"/>
    </source>
</evidence>
<evidence type="ECO:0000256" key="2">
    <source>
        <dbReference type="ARBA" id="ARBA00022448"/>
    </source>
</evidence>
<dbReference type="InterPro" id="IPR000990">
    <property type="entry name" value="Innexin"/>
</dbReference>
<keyword evidence="2 9" id="KW-0813">Transport</keyword>
<feature type="non-terminal residue" evidence="10">
    <location>
        <position position="1"/>
    </location>
</feature>
<feature type="transmembrane region" description="Helical" evidence="9">
    <location>
        <begin position="518"/>
        <end position="535"/>
    </location>
</feature>
<accession>A0A8B6GFC8</accession>
<comment type="caution">
    <text evidence="10">The sequence shown here is derived from an EMBL/GenBank/DDBJ whole genome shotgun (WGS) entry which is preliminary data.</text>
</comment>
<dbReference type="GO" id="GO:0005886">
    <property type="term" value="C:plasma membrane"/>
    <property type="evidence" value="ECO:0007669"/>
    <property type="project" value="UniProtKB-SubCell"/>
</dbReference>
<keyword evidence="3" id="KW-1003">Cell membrane</keyword>
<comment type="function">
    <text evidence="9">Structural component of the gap junctions.</text>
</comment>
<evidence type="ECO:0000256" key="4">
    <source>
        <dbReference type="ARBA" id="ARBA00022692"/>
    </source>
</evidence>
<evidence type="ECO:0000313" key="11">
    <source>
        <dbReference type="Proteomes" id="UP000596742"/>
    </source>
</evidence>
<dbReference type="PANTHER" id="PTHR11893">
    <property type="entry name" value="INNEXIN"/>
    <property type="match status" value="1"/>
</dbReference>
<dbReference type="PANTHER" id="PTHR11893:SF36">
    <property type="entry name" value="INNEXIN-5"/>
    <property type="match status" value="1"/>
</dbReference>
<dbReference type="GO" id="GO:0005921">
    <property type="term" value="C:gap junction"/>
    <property type="evidence" value="ECO:0007669"/>
    <property type="project" value="UniProtKB-UniRule"/>
</dbReference>
<feature type="transmembrane region" description="Helical" evidence="9">
    <location>
        <begin position="619"/>
        <end position="644"/>
    </location>
</feature>
<protein>
    <recommendedName>
        <fullName evidence="9">Innexin</fullName>
    </recommendedName>
</protein>
<evidence type="ECO:0000256" key="8">
    <source>
        <dbReference type="ARBA" id="ARBA00023303"/>
    </source>
</evidence>
<keyword evidence="5 9" id="KW-1133">Transmembrane helix</keyword>
<reference evidence="10" key="1">
    <citation type="submission" date="2018-11" db="EMBL/GenBank/DDBJ databases">
        <authorList>
            <person name="Alioto T."/>
            <person name="Alioto T."/>
        </authorList>
    </citation>
    <scope>NUCLEOTIDE SEQUENCE</scope>
</reference>
<evidence type="ECO:0000313" key="10">
    <source>
        <dbReference type="EMBL" id="VDI63367.1"/>
    </source>
</evidence>
<feature type="transmembrane region" description="Helical" evidence="9">
    <location>
        <begin position="44"/>
        <end position="63"/>
    </location>
</feature>
<dbReference type="AlphaFoldDB" id="A0A8B6GFC8"/>
<keyword evidence="6 9" id="KW-0406">Ion transport</keyword>
<dbReference type="Pfam" id="PF00876">
    <property type="entry name" value="Innexin"/>
    <property type="match status" value="2"/>
</dbReference>
<evidence type="ECO:0000256" key="3">
    <source>
        <dbReference type="ARBA" id="ARBA00022475"/>
    </source>
</evidence>
<dbReference type="PROSITE" id="PS51013">
    <property type="entry name" value="PANNEXIN"/>
    <property type="match status" value="2"/>
</dbReference>
<dbReference type="EMBL" id="UYJE01008369">
    <property type="protein sequence ID" value="VDI63367.1"/>
    <property type="molecule type" value="Genomic_DNA"/>
</dbReference>
<comment type="caution">
    <text evidence="9">Lacks conserved residue(s) required for the propagation of feature annotation.</text>
</comment>
<dbReference type="OrthoDB" id="5867527at2759"/>
<evidence type="ECO:0000256" key="7">
    <source>
        <dbReference type="ARBA" id="ARBA00023136"/>
    </source>
</evidence>
<gene>
    <name evidence="9" type="primary">inx</name>
    <name evidence="10" type="ORF">MGAL_10B062289</name>
</gene>
<name>A0A8B6GFC8_MYTGA</name>
<comment type="similarity">
    <text evidence="9">Belongs to the pannexin family.</text>
</comment>
<evidence type="ECO:0000256" key="9">
    <source>
        <dbReference type="RuleBase" id="RU010713"/>
    </source>
</evidence>
<feature type="transmembrane region" description="Helical" evidence="9">
    <location>
        <begin position="447"/>
        <end position="466"/>
    </location>
</feature>
<feature type="transmembrane region" description="Helical" evidence="9">
    <location>
        <begin position="302"/>
        <end position="330"/>
    </location>
</feature>
<sequence length="836" mass="99046">FGPGALFLCSRLKKIYLRVNLNYSQWYRLRGKPNDDWIDRMSHVYTTIILIIFTVAVSSGQFFKDPIQCWHPAEFKSSMESYTSYNCWVKNTYYVPMYDEILPDITIRQDAEITYYQWVPLILLLMAMLFKLPNVVWRIFSGGSGLNLDKIVGLAENSQLGSPDDRKETIKSIAVFIDKWLEATKETNWSVLNRTKQQCSRYLFFFCNKKAGRYLVTLYLFVKVLYALNAIGQLFLLNAFLATRFNFYGFEFLENLYSKNPWKESPRFPRVTLCDFQIRLLQNELRYTVQCVLPINLFNEKIFIFIWFWLIFIASLAVFNLFMWVYIAVLKAVKIQYCKKYLKINNELHTSFDKKLCVKFAEYYMRDDGVFMLRLVAKNSTEMVVSDLVKELWIIVVVTRDGIIILCLNRKYTNNFDEMSELLGFVPKISKLRGKPNDDWIDRMSHVYTTVVLIIFTVAVSSGQFFKDPIQCWHPAEFKDSMEAYTKYHCWVKNTYYVPMYDEIPENISERQDAEITYYQWVPLILLFMAFLFKLPNVVWRIFNGGSGLNLDKIVHFAEQSQLGNPDDREKSIKSLANFMDKWLDSNVERNWNVINRTKQQISRYFCFFCNKKAGKYLVALYLFVKVLYVFNAIGQIFLLNAFLSTKFSFYGFEFLENLNSDRPWRASPRFPRVTLCDFQIRQLQNVQRFTVQCVLPINLFNEKIFIFIWFWLIFIAILAVYNLFMWIYLVMLNVNKTQYCKKYLKINNLLHTSFDKKLCAKFAENYMRDDGVFVLRVIAKNSTDLVVTDLVKELYELYKNKQSTRKNEDVKELEPVANDQTIPLRTECVHVLLMS</sequence>
<feature type="transmembrane region" description="Helical" evidence="9">
    <location>
        <begin position="705"/>
        <end position="733"/>
    </location>
</feature>